<dbReference type="InterPro" id="IPR050879">
    <property type="entry name" value="Acyltransferase_3"/>
</dbReference>
<feature type="transmembrane region" description="Helical" evidence="1">
    <location>
        <begin position="34"/>
        <end position="54"/>
    </location>
</feature>
<dbReference type="GO" id="GO:0016746">
    <property type="term" value="F:acyltransferase activity"/>
    <property type="evidence" value="ECO:0007669"/>
    <property type="project" value="UniProtKB-KW"/>
</dbReference>
<comment type="caution">
    <text evidence="4">The sequence shown here is derived from an EMBL/GenBank/DDBJ whole genome shotgun (WGS) entry which is preliminary data.</text>
</comment>
<keyword evidence="1" id="KW-0812">Transmembrane</keyword>
<feature type="domain" description="Acyltransferase 3" evidence="2">
    <location>
        <begin position="8"/>
        <end position="332"/>
    </location>
</feature>
<keyword evidence="4" id="KW-0012">Acyltransferase</keyword>
<feature type="transmembrane region" description="Helical" evidence="1">
    <location>
        <begin position="169"/>
        <end position="187"/>
    </location>
</feature>
<feature type="transmembrane region" description="Helical" evidence="1">
    <location>
        <begin position="252"/>
        <end position="273"/>
    </location>
</feature>
<feature type="transmembrane region" description="Helical" evidence="1">
    <location>
        <begin position="75"/>
        <end position="94"/>
    </location>
</feature>
<keyword evidence="1" id="KW-0472">Membrane</keyword>
<dbReference type="EMBL" id="JACTSG010000001">
    <property type="protein sequence ID" value="MBK2301375.1"/>
    <property type="molecule type" value="Genomic_DNA"/>
</dbReference>
<proteinExistence type="predicted"/>
<name>A0ABS1G990_9GAMM</name>
<keyword evidence="1" id="KW-1133">Transmembrane helix</keyword>
<dbReference type="PANTHER" id="PTHR23028:SF53">
    <property type="entry name" value="ACYL_TRANSF_3 DOMAIN-CONTAINING PROTEIN"/>
    <property type="match status" value="1"/>
</dbReference>
<protein>
    <submittedName>
        <fullName evidence="4">Acyltransferase</fullName>
    </submittedName>
</protein>
<feature type="transmembrane region" description="Helical" evidence="1">
    <location>
        <begin position="285"/>
        <end position="303"/>
    </location>
</feature>
<accession>A0ABS1G990</accession>
<evidence type="ECO:0000259" key="2">
    <source>
        <dbReference type="Pfam" id="PF01757"/>
    </source>
</evidence>
<feature type="domain" description="SGNH" evidence="3">
    <location>
        <begin position="428"/>
        <end position="656"/>
    </location>
</feature>
<feature type="transmembrane region" description="Helical" evidence="1">
    <location>
        <begin position="226"/>
        <end position="246"/>
    </location>
</feature>
<sequence>MSNIKYRKDIDGLRAFAVLSVVLFHLNISWIKSGFLGVDIFFVISGFLITKIIVRDLQDGSFSIKNFYLRRIRRILPALIFVLAFSSFFAWLILLPQDLLNYAKSMVSAIASISNLFFFKTLNFGYFATDSSIIPLLHTWSLGVEEQFYIAWPVILIILFKLNTSSKKYLLTITLLLIIVSVAIFFYKHFPKFYYMPINRGFELLFGCFLAISLNNRQQKSPNKTLLDIYSFVSLILMAIPIFLISVNYPSFWMIVTCLGATLFIYSGSLGYTPFINRLFSIKPFVAIGVISYSLYLWHWPIIAYLNYLSITITVDIAVIVITLSIILATISYLFVEKPFRHKFKFSFLKSLILLWIIPLVVSICFYTASKHQGFGFNHPNIDQNKLTFKYGFEKVDNNGCFYNFAQDSEVNRNGPYYVSYEKNYDSTKCKVFDDKKSDILVLGNSHARSDWPMVSEWIKNADSNATLLAITPNDNENTAPYAPYPNNLNQEIKNDAMRQRFDFIKKAIEKNSSYKTIIIANMGGIGNKGELNIFGSIVKKALENNKHIILIVDTPYLGQPASYLPENKNISNLCAINKIHLNCDIDYGIYKGWIKTQTELYKKFKNQYPNQIEIINPSKVICSKNECSTTIKGIPIYADSHHLSYIGSKLIGQKYLEEFSNPITNNNNK</sequence>
<gene>
    <name evidence="4" type="ORF">IBE52_00430</name>
</gene>
<reference evidence="4 5" key="1">
    <citation type="submission" date="2020-08" db="EMBL/GenBank/DDBJ databases">
        <title>Comparative genomics of Francisella species.</title>
        <authorList>
            <person name="Sahl J."/>
            <person name="Sjodin A."/>
            <person name="Wagner D."/>
            <person name="Forsman M."/>
        </authorList>
    </citation>
    <scope>NUCLEOTIDE SEQUENCE [LARGE SCALE GENOMIC DNA]</scope>
    <source>
        <strain evidence="4 5">F1093</strain>
    </source>
</reference>
<evidence type="ECO:0000256" key="1">
    <source>
        <dbReference type="SAM" id="Phobius"/>
    </source>
</evidence>
<keyword evidence="4" id="KW-0808">Transferase</keyword>
<feature type="transmembrane region" description="Helical" evidence="1">
    <location>
        <begin position="348"/>
        <end position="369"/>
    </location>
</feature>
<evidence type="ECO:0000259" key="3">
    <source>
        <dbReference type="Pfam" id="PF19040"/>
    </source>
</evidence>
<dbReference type="PANTHER" id="PTHR23028">
    <property type="entry name" value="ACETYLTRANSFERASE"/>
    <property type="match status" value="1"/>
</dbReference>
<evidence type="ECO:0000313" key="5">
    <source>
        <dbReference type="Proteomes" id="UP000760407"/>
    </source>
</evidence>
<dbReference type="RefSeq" id="WP_200161917.1">
    <property type="nucleotide sequence ID" value="NZ_JACTSB010000004.1"/>
</dbReference>
<dbReference type="Pfam" id="PF19040">
    <property type="entry name" value="SGNH"/>
    <property type="match status" value="1"/>
</dbReference>
<dbReference type="InterPro" id="IPR043968">
    <property type="entry name" value="SGNH"/>
</dbReference>
<feature type="transmembrane region" description="Helical" evidence="1">
    <location>
        <begin position="193"/>
        <end position="214"/>
    </location>
</feature>
<evidence type="ECO:0000313" key="4">
    <source>
        <dbReference type="EMBL" id="MBK2301375.1"/>
    </source>
</evidence>
<organism evidence="4 5">
    <name type="scientific">Francisella philomiragia</name>
    <dbReference type="NCBI Taxonomy" id="28110"/>
    <lineage>
        <taxon>Bacteria</taxon>
        <taxon>Pseudomonadati</taxon>
        <taxon>Pseudomonadota</taxon>
        <taxon>Gammaproteobacteria</taxon>
        <taxon>Thiotrichales</taxon>
        <taxon>Francisellaceae</taxon>
        <taxon>Francisella</taxon>
    </lineage>
</organism>
<dbReference type="Proteomes" id="UP000760407">
    <property type="component" value="Unassembled WGS sequence"/>
</dbReference>
<keyword evidence="5" id="KW-1185">Reference proteome</keyword>
<feature type="transmembrane region" description="Helical" evidence="1">
    <location>
        <begin position="12"/>
        <end position="28"/>
    </location>
</feature>
<feature type="transmembrane region" description="Helical" evidence="1">
    <location>
        <begin position="309"/>
        <end position="336"/>
    </location>
</feature>
<dbReference type="InterPro" id="IPR002656">
    <property type="entry name" value="Acyl_transf_3_dom"/>
</dbReference>
<dbReference type="Pfam" id="PF01757">
    <property type="entry name" value="Acyl_transf_3"/>
    <property type="match status" value="1"/>
</dbReference>